<dbReference type="Pfam" id="PF00328">
    <property type="entry name" value="His_Phos_2"/>
    <property type="match status" value="1"/>
</dbReference>
<dbReference type="Gene3D" id="3.40.50.1240">
    <property type="entry name" value="Phosphoglycerate mutase-like"/>
    <property type="match status" value="1"/>
</dbReference>
<dbReference type="GO" id="GO:0016791">
    <property type="term" value="F:phosphatase activity"/>
    <property type="evidence" value="ECO:0007669"/>
    <property type="project" value="UniProtKB-ARBA"/>
</dbReference>
<dbReference type="InterPro" id="IPR029033">
    <property type="entry name" value="His_PPase_superfam"/>
</dbReference>
<evidence type="ECO:0000313" key="3">
    <source>
        <dbReference type="WBParaSite" id="sdigi.contig316.g7381.t1"/>
    </source>
</evidence>
<protein>
    <submittedName>
        <fullName evidence="3">Uncharacterized protein</fullName>
    </submittedName>
</protein>
<comment type="similarity">
    <text evidence="1">Belongs to the histidine acid phosphatase family.</text>
</comment>
<dbReference type="InterPro" id="IPR050645">
    <property type="entry name" value="Histidine_acid_phosphatase"/>
</dbReference>
<dbReference type="Proteomes" id="UP000887581">
    <property type="component" value="Unplaced"/>
</dbReference>
<dbReference type="SUPFAM" id="SSF53254">
    <property type="entry name" value="Phosphoglycerate mutase-like"/>
    <property type="match status" value="1"/>
</dbReference>
<dbReference type="WBParaSite" id="sdigi.contig316.g7381.t1">
    <property type="protein sequence ID" value="sdigi.contig316.g7381.t1"/>
    <property type="gene ID" value="sdigi.contig316.g7381"/>
</dbReference>
<dbReference type="PANTHER" id="PTHR11567">
    <property type="entry name" value="ACID PHOSPHATASE-RELATED"/>
    <property type="match status" value="1"/>
</dbReference>
<organism evidence="2 3">
    <name type="scientific">Setaria digitata</name>
    <dbReference type="NCBI Taxonomy" id="48799"/>
    <lineage>
        <taxon>Eukaryota</taxon>
        <taxon>Metazoa</taxon>
        <taxon>Ecdysozoa</taxon>
        <taxon>Nematoda</taxon>
        <taxon>Chromadorea</taxon>
        <taxon>Rhabditida</taxon>
        <taxon>Spirurina</taxon>
        <taxon>Spiruromorpha</taxon>
        <taxon>Filarioidea</taxon>
        <taxon>Setariidae</taxon>
        <taxon>Setaria</taxon>
    </lineage>
</organism>
<evidence type="ECO:0000313" key="2">
    <source>
        <dbReference type="Proteomes" id="UP000887581"/>
    </source>
</evidence>
<name>A0A915PPW3_9BILA</name>
<evidence type="ECO:0000256" key="1">
    <source>
        <dbReference type="ARBA" id="ARBA00005375"/>
    </source>
</evidence>
<reference evidence="3" key="1">
    <citation type="submission" date="2022-11" db="UniProtKB">
        <authorList>
            <consortium name="WormBaseParasite"/>
        </authorList>
    </citation>
    <scope>IDENTIFICATION</scope>
</reference>
<accession>A0A915PPW3</accession>
<dbReference type="PANTHER" id="PTHR11567:SF29">
    <property type="entry name" value="ACID PHOSPHATASE FAMILY"/>
    <property type="match status" value="1"/>
</dbReference>
<sequence>MSTSKQADSRSTGLVAVTTAHKASIKIDENAQVVIFGMRHGNRHPSRFLDNGQRTWGFEGDCELTQFGKREGFGFGKELREFVGPLVGNNYMRHEVAFYTSSANRCQMTLQVVMAGLYPPDAFAEWNHALEWSPVPYTIDDPMLQIHLVPNCSTVQRGLYEARKCFVIKLLHLEIVWEPIIHDTLPELASISAANAPLFDYIAKHTGWNKSIKSASDLADNILEMILYNTSLPDWVERPTMEGFNKQSLKDAIMAFIEKHSLVCVNYEPCRDTLAGFWLNHVLTILRNTTTGQESQKLIGYVSASFLVE</sequence>
<dbReference type="InterPro" id="IPR000560">
    <property type="entry name" value="His_Pase_clade-2"/>
</dbReference>
<dbReference type="AlphaFoldDB" id="A0A915PPW3"/>
<proteinExistence type="inferred from homology"/>
<keyword evidence="2" id="KW-1185">Reference proteome</keyword>